<dbReference type="EMBL" id="FOCD01000001">
    <property type="protein sequence ID" value="SEM80112.1"/>
    <property type="molecule type" value="Genomic_DNA"/>
</dbReference>
<name>A0AAX2EDC2_9BACI</name>
<dbReference type="AlphaFoldDB" id="A0AAX2EDC2"/>
<reference evidence="2 3" key="1">
    <citation type="submission" date="2016-10" db="EMBL/GenBank/DDBJ databases">
        <authorList>
            <person name="Varghese N."/>
            <person name="Submissions S."/>
        </authorList>
    </citation>
    <scope>NUCLEOTIDE SEQUENCE [LARGE SCALE GENOMIC DNA]</scope>
    <source>
        <strain evidence="2 3">DSM 21619</strain>
    </source>
</reference>
<protein>
    <recommendedName>
        <fullName evidence="4">DNA replication protein DnaD</fullName>
    </recommendedName>
</protein>
<dbReference type="RefSeq" id="WP_093879952.1">
    <property type="nucleotide sequence ID" value="NZ_FOCD01000001.1"/>
</dbReference>
<organism evidence="2 3">
    <name type="scientific">Terribacillus saccharophilus</name>
    <dbReference type="NCBI Taxonomy" id="361277"/>
    <lineage>
        <taxon>Bacteria</taxon>
        <taxon>Bacillati</taxon>
        <taxon>Bacillota</taxon>
        <taxon>Bacilli</taxon>
        <taxon>Bacillales</taxon>
        <taxon>Bacillaceae</taxon>
        <taxon>Terribacillus</taxon>
    </lineage>
</organism>
<evidence type="ECO:0000256" key="1">
    <source>
        <dbReference type="SAM" id="MobiDB-lite"/>
    </source>
</evidence>
<evidence type="ECO:0008006" key="4">
    <source>
        <dbReference type="Google" id="ProtNLM"/>
    </source>
</evidence>
<sequence>MQGWIKLHRKLQEHWLYREKRKFSRYEAWLDLLMMANHKDNKIMQDGELVEVKRGERITSIRQLMESWAWSNTKVTKFLKTLEQDGMILCKITPKKKTHITILKYEEYQGVSGDSDSEEKTQKRQTNDREATQNNINKNVKNEKNEKKKHYSTSVNKKIDFRDREIALQDWIQSGRDPEEFQWK</sequence>
<feature type="region of interest" description="Disordered" evidence="1">
    <location>
        <begin position="112"/>
        <end position="154"/>
    </location>
</feature>
<evidence type="ECO:0000313" key="2">
    <source>
        <dbReference type="EMBL" id="SEM80112.1"/>
    </source>
</evidence>
<feature type="compositionally biased region" description="Basic and acidic residues" evidence="1">
    <location>
        <begin position="118"/>
        <end position="131"/>
    </location>
</feature>
<dbReference type="Proteomes" id="UP000199735">
    <property type="component" value="Unassembled WGS sequence"/>
</dbReference>
<evidence type="ECO:0000313" key="3">
    <source>
        <dbReference type="Proteomes" id="UP000199735"/>
    </source>
</evidence>
<comment type="caution">
    <text evidence="2">The sequence shown here is derived from an EMBL/GenBank/DDBJ whole genome shotgun (WGS) entry which is preliminary data.</text>
</comment>
<proteinExistence type="predicted"/>
<gene>
    <name evidence="2" type="ORF">SAMN04489762_1074</name>
</gene>
<accession>A0AAX2EDC2</accession>